<keyword evidence="5" id="KW-0540">Nuclease</keyword>
<sequence length="473" mass="53121">MNIKVFRETNFKDTELGLLPEEWQVVRLGEVATQRKRFITVKETVSYMRPTIKLRGQGMVLRDIVLGSSLKSKKQQVCRAHDLVVAEIDAKLGGFAVVPPSLDGAILSSHYFVFELHKEKIVPEFVSYLVKLPLLQRQVEARGSTNYASVRPSQVVNYLIPLPPLPEQRAIAYVLRTVQEAKRATERVIAALRDLKKSLMRHLFTYGPVPISDVGAQHAAPLQDTEIGPIPAHWQVVRLGDLVAKGDIWLKNGFAHGGHNQAKSGVPHLRPFNITNTGEITLAQVKYVPPPTDESSYWILPGDIIFNNTNSEELVGKTAYFGLDGKFVFSNHMTLIRVLSDDLNAYWLSKYFHWLWSQRVFQGLCRRHVNQASIGLERLQQVIIPLPPLPEQQEIARILRAVDGRIQAEEAYARALDDLFKSLLHELMSGRLRVVPDSVAQSAVGARHRLAPMLPTSSELFASPMVEETKDTG</sequence>
<comment type="similarity">
    <text evidence="1">Belongs to the type-I restriction system S methylase family.</text>
</comment>
<evidence type="ECO:0000313" key="6">
    <source>
        <dbReference type="Proteomes" id="UP000297244"/>
    </source>
</evidence>
<keyword evidence="2" id="KW-0680">Restriction system</keyword>
<evidence type="ECO:0000256" key="3">
    <source>
        <dbReference type="ARBA" id="ARBA00023125"/>
    </source>
</evidence>
<keyword evidence="3" id="KW-0238">DNA-binding</keyword>
<reference evidence="5 6" key="1">
    <citation type="submission" date="2019-03" db="EMBL/GenBank/DDBJ databases">
        <title>Thermus tengchongensis species for the arsenic transformation mechanism.</title>
        <authorList>
            <person name="Yuan G.C."/>
        </authorList>
    </citation>
    <scope>NUCLEOTIDE SEQUENCE [LARGE SCALE GENOMIC DNA]</scope>
    <source>
        <strain evidence="5 6">15Y</strain>
    </source>
</reference>
<proteinExistence type="inferred from homology"/>
<evidence type="ECO:0000259" key="4">
    <source>
        <dbReference type="Pfam" id="PF01420"/>
    </source>
</evidence>
<dbReference type="PANTHER" id="PTHR30408:SF12">
    <property type="entry name" value="TYPE I RESTRICTION ENZYME MJAVIII SPECIFICITY SUBUNIT"/>
    <property type="match status" value="1"/>
</dbReference>
<dbReference type="Pfam" id="PF01420">
    <property type="entry name" value="Methylase_S"/>
    <property type="match status" value="2"/>
</dbReference>
<dbReference type="Gene3D" id="3.90.220.20">
    <property type="entry name" value="DNA methylase specificity domains"/>
    <property type="match status" value="2"/>
</dbReference>
<dbReference type="InterPro" id="IPR052021">
    <property type="entry name" value="Type-I_RS_S_subunit"/>
</dbReference>
<organism evidence="5 6">
    <name type="scientific">Thermus tengchongensis</name>
    <dbReference type="NCBI Taxonomy" id="1214928"/>
    <lineage>
        <taxon>Bacteria</taxon>
        <taxon>Thermotogati</taxon>
        <taxon>Deinococcota</taxon>
        <taxon>Deinococci</taxon>
        <taxon>Thermales</taxon>
        <taxon>Thermaceae</taxon>
        <taxon>Thermus</taxon>
    </lineage>
</organism>
<accession>A0ABY2K636</accession>
<dbReference type="RefSeq" id="WP_135343426.1">
    <property type="nucleotide sequence ID" value="NZ_ML214245.1"/>
</dbReference>
<evidence type="ECO:0000313" key="5">
    <source>
        <dbReference type="EMBL" id="TFU16159.1"/>
    </source>
</evidence>
<keyword evidence="5" id="KW-0378">Hydrolase</keyword>
<gene>
    <name evidence="5" type="ORF">E0489_07160</name>
</gene>
<feature type="domain" description="Type I restriction modification DNA specificity" evidence="4">
    <location>
        <begin position="232"/>
        <end position="409"/>
    </location>
</feature>
<dbReference type="CDD" id="cd17526">
    <property type="entry name" value="RMtype1_S_Cje2232P-TRD2-CR2_like"/>
    <property type="match status" value="1"/>
</dbReference>
<dbReference type="EMBL" id="SKBL01000009">
    <property type="protein sequence ID" value="TFU16159.1"/>
    <property type="molecule type" value="Genomic_DNA"/>
</dbReference>
<dbReference type="Proteomes" id="UP000297244">
    <property type="component" value="Unassembled WGS sequence"/>
</dbReference>
<dbReference type="PANTHER" id="PTHR30408">
    <property type="entry name" value="TYPE-1 RESTRICTION ENZYME ECOKI SPECIFICITY PROTEIN"/>
    <property type="match status" value="1"/>
</dbReference>
<dbReference type="InterPro" id="IPR044946">
    <property type="entry name" value="Restrct_endonuc_typeI_TRD_sf"/>
</dbReference>
<feature type="domain" description="Type I restriction modification DNA specificity" evidence="4">
    <location>
        <begin position="20"/>
        <end position="181"/>
    </location>
</feature>
<keyword evidence="5" id="KW-0255">Endonuclease</keyword>
<comment type="caution">
    <text evidence="5">The sequence shown here is derived from an EMBL/GenBank/DDBJ whole genome shotgun (WGS) entry which is preliminary data.</text>
</comment>
<evidence type="ECO:0000256" key="1">
    <source>
        <dbReference type="ARBA" id="ARBA00010923"/>
    </source>
</evidence>
<dbReference type="InterPro" id="IPR000055">
    <property type="entry name" value="Restrct_endonuc_typeI_TRD"/>
</dbReference>
<protein>
    <submittedName>
        <fullName evidence="5">Restriction endonuclease subunit S</fullName>
    </submittedName>
</protein>
<dbReference type="GO" id="GO:0004519">
    <property type="term" value="F:endonuclease activity"/>
    <property type="evidence" value="ECO:0007669"/>
    <property type="project" value="UniProtKB-KW"/>
</dbReference>
<dbReference type="SUPFAM" id="SSF116734">
    <property type="entry name" value="DNA methylase specificity domain"/>
    <property type="match status" value="2"/>
</dbReference>
<evidence type="ECO:0000256" key="2">
    <source>
        <dbReference type="ARBA" id="ARBA00022747"/>
    </source>
</evidence>
<keyword evidence="6" id="KW-1185">Reference proteome</keyword>
<name>A0ABY2K636_9DEIN</name>